<dbReference type="Proteomes" id="UP000722336">
    <property type="component" value="Unassembled WGS sequence"/>
</dbReference>
<proteinExistence type="predicted"/>
<name>A0ABS6SC88_9SPHN</name>
<organism evidence="1 2">
    <name type="scientific">Pacificimonas pallii</name>
    <dbReference type="NCBI Taxonomy" id="2827236"/>
    <lineage>
        <taxon>Bacteria</taxon>
        <taxon>Pseudomonadati</taxon>
        <taxon>Pseudomonadota</taxon>
        <taxon>Alphaproteobacteria</taxon>
        <taxon>Sphingomonadales</taxon>
        <taxon>Sphingosinicellaceae</taxon>
        <taxon>Pacificimonas</taxon>
    </lineage>
</organism>
<protein>
    <submittedName>
        <fullName evidence="1">Uncharacterized protein</fullName>
    </submittedName>
</protein>
<accession>A0ABS6SC88</accession>
<evidence type="ECO:0000313" key="2">
    <source>
        <dbReference type="Proteomes" id="UP000722336"/>
    </source>
</evidence>
<dbReference type="EMBL" id="JAGSPA010000001">
    <property type="protein sequence ID" value="MBV7256019.1"/>
    <property type="molecule type" value="Genomic_DNA"/>
</dbReference>
<dbReference type="RefSeq" id="WP_218444450.1">
    <property type="nucleotide sequence ID" value="NZ_JAGSPA010000001.1"/>
</dbReference>
<reference evidence="1 2" key="1">
    <citation type="submission" date="2021-04" db="EMBL/GenBank/DDBJ databases">
        <authorList>
            <person name="Pira H."/>
            <person name="Risdian C."/>
            <person name="Wink J."/>
        </authorList>
    </citation>
    <scope>NUCLEOTIDE SEQUENCE [LARGE SCALE GENOMIC DNA]</scope>
    <source>
        <strain evidence="1 2">WHA3</strain>
    </source>
</reference>
<sequence>MQEVFVAMAILGCGHTAGTCETVSIVDANFGSVDACHAAAPGVLRKLTDIDFPVVTIECDGREKLAKRAKAQNKALG</sequence>
<keyword evidence="2" id="KW-1185">Reference proteome</keyword>
<evidence type="ECO:0000313" key="1">
    <source>
        <dbReference type="EMBL" id="MBV7256019.1"/>
    </source>
</evidence>
<gene>
    <name evidence="1" type="ORF">KCG44_04385</name>
</gene>
<comment type="caution">
    <text evidence="1">The sequence shown here is derived from an EMBL/GenBank/DDBJ whole genome shotgun (WGS) entry which is preliminary data.</text>
</comment>